<feature type="region of interest" description="Disordered" evidence="1">
    <location>
        <begin position="268"/>
        <end position="291"/>
    </location>
</feature>
<keyword evidence="3" id="KW-1185">Reference proteome</keyword>
<dbReference type="PROSITE" id="PS50097">
    <property type="entry name" value="BTB"/>
    <property type="match status" value="1"/>
</dbReference>
<sequence>MSNEVYMKGDITVVANEMKKLVNNKEMSDIKFMIGPNRKPVYAHRCILSTRCDVFRAMFSDQESKSDKNNKEIPFVLSDITPDIFLAVMEYIYTGCVSLTGKIAIDVLGSSIEYGLDELRKLCNQYLVENLSINNACDAMQAAVTYGQDDLRAESMCYIEENTQNVFKSKSFHEMSEEALSVVLQSDRLMMDEPDVIDCVREWATVNSVVMGKSMSEVARKVVYHLRIPLLTPEELHALEEETRKDKLLPVELISFAWKCHALQKGERGNPLTTRRAGTTMRESHKGMDVL</sequence>
<dbReference type="Proteomes" id="UP000749559">
    <property type="component" value="Unassembled WGS sequence"/>
</dbReference>
<name>A0A8J1Y062_OWEFU</name>
<dbReference type="InterPro" id="IPR011705">
    <property type="entry name" value="BACK"/>
</dbReference>
<organism evidence="2 3">
    <name type="scientific">Owenia fusiformis</name>
    <name type="common">Polychaete worm</name>
    <dbReference type="NCBI Taxonomy" id="6347"/>
    <lineage>
        <taxon>Eukaryota</taxon>
        <taxon>Metazoa</taxon>
        <taxon>Spiralia</taxon>
        <taxon>Lophotrochozoa</taxon>
        <taxon>Annelida</taxon>
        <taxon>Polychaeta</taxon>
        <taxon>Sedentaria</taxon>
        <taxon>Canalipalpata</taxon>
        <taxon>Sabellida</taxon>
        <taxon>Oweniida</taxon>
        <taxon>Oweniidae</taxon>
        <taxon>Owenia</taxon>
    </lineage>
</organism>
<protein>
    <submittedName>
        <fullName evidence="2">Uncharacterized protein</fullName>
    </submittedName>
</protein>
<dbReference type="SMART" id="SM00875">
    <property type="entry name" value="BACK"/>
    <property type="match status" value="1"/>
</dbReference>
<dbReference type="EMBL" id="CAIIXF020000001">
    <property type="protein sequence ID" value="CAH1773514.1"/>
    <property type="molecule type" value="Genomic_DNA"/>
</dbReference>
<dbReference type="Gene3D" id="3.30.710.10">
    <property type="entry name" value="Potassium Channel Kv1.1, Chain A"/>
    <property type="match status" value="1"/>
</dbReference>
<dbReference type="OrthoDB" id="45365at2759"/>
<feature type="compositionally biased region" description="Basic and acidic residues" evidence="1">
    <location>
        <begin position="282"/>
        <end position="291"/>
    </location>
</feature>
<dbReference type="Gene3D" id="1.25.40.420">
    <property type="match status" value="1"/>
</dbReference>
<dbReference type="AlphaFoldDB" id="A0A8J1Y062"/>
<accession>A0A8J1Y062</accession>
<dbReference type="InterPro" id="IPR000210">
    <property type="entry name" value="BTB/POZ_dom"/>
</dbReference>
<comment type="caution">
    <text evidence="2">The sequence shown here is derived from an EMBL/GenBank/DDBJ whole genome shotgun (WGS) entry which is preliminary data.</text>
</comment>
<evidence type="ECO:0000313" key="3">
    <source>
        <dbReference type="Proteomes" id="UP000749559"/>
    </source>
</evidence>
<proteinExistence type="predicted"/>
<dbReference type="Pfam" id="PF00651">
    <property type="entry name" value="BTB"/>
    <property type="match status" value="1"/>
</dbReference>
<dbReference type="Pfam" id="PF07707">
    <property type="entry name" value="BACK"/>
    <property type="match status" value="1"/>
</dbReference>
<dbReference type="CDD" id="cd18294">
    <property type="entry name" value="BTB_POZ_BTBD19"/>
    <property type="match status" value="1"/>
</dbReference>
<dbReference type="CDD" id="cd18494">
    <property type="entry name" value="BACK_BTBD19"/>
    <property type="match status" value="1"/>
</dbReference>
<evidence type="ECO:0000256" key="1">
    <source>
        <dbReference type="SAM" id="MobiDB-lite"/>
    </source>
</evidence>
<dbReference type="SMART" id="SM00225">
    <property type="entry name" value="BTB"/>
    <property type="match status" value="1"/>
</dbReference>
<gene>
    <name evidence="2" type="ORF">OFUS_LOCUS1103</name>
</gene>
<reference evidence="2" key="1">
    <citation type="submission" date="2022-03" db="EMBL/GenBank/DDBJ databases">
        <authorList>
            <person name="Martin C."/>
        </authorList>
    </citation>
    <scope>NUCLEOTIDE SEQUENCE</scope>
</reference>
<dbReference type="SUPFAM" id="SSF54695">
    <property type="entry name" value="POZ domain"/>
    <property type="match status" value="1"/>
</dbReference>
<dbReference type="PANTHER" id="PTHR46965:SF1">
    <property type="entry name" value="BTB_POZ DOMAIN-CONTAINING PROTEIN 19"/>
    <property type="match status" value="1"/>
</dbReference>
<dbReference type="InterPro" id="IPR042846">
    <property type="entry name" value="BTBD19"/>
</dbReference>
<dbReference type="InterPro" id="IPR011333">
    <property type="entry name" value="SKP1/BTB/POZ_sf"/>
</dbReference>
<dbReference type="PANTHER" id="PTHR46965">
    <property type="entry name" value="BTB/POZ DOMAIN-CONTAINING PROTEIN 19"/>
    <property type="match status" value="1"/>
</dbReference>
<evidence type="ECO:0000313" key="2">
    <source>
        <dbReference type="EMBL" id="CAH1773514.1"/>
    </source>
</evidence>